<dbReference type="InterPro" id="IPR052557">
    <property type="entry name" value="CAP/Cytokinesis_protein"/>
</dbReference>
<dbReference type="PANTHER" id="PTHR46333:SF2">
    <property type="entry name" value="CYTOKINESIS PROTEIN 3"/>
    <property type="match status" value="1"/>
</dbReference>
<evidence type="ECO:0000259" key="1">
    <source>
        <dbReference type="SMART" id="SM00460"/>
    </source>
</evidence>
<dbReference type="InterPro" id="IPR002931">
    <property type="entry name" value="Transglutaminase-like"/>
</dbReference>
<evidence type="ECO:0000313" key="2">
    <source>
        <dbReference type="EMBL" id="MDJ1129699.1"/>
    </source>
</evidence>
<dbReference type="SUPFAM" id="SSF54001">
    <property type="entry name" value="Cysteine proteinases"/>
    <property type="match status" value="1"/>
</dbReference>
<dbReference type="EMBL" id="JASJEX010000003">
    <property type="protein sequence ID" value="MDJ1129699.1"/>
    <property type="molecule type" value="Genomic_DNA"/>
</dbReference>
<feature type="domain" description="Transglutaminase-like" evidence="1">
    <location>
        <begin position="186"/>
        <end position="251"/>
    </location>
</feature>
<name>A0ABT6ZLL3_9ACTN</name>
<dbReference type="SMART" id="SM00460">
    <property type="entry name" value="TGc"/>
    <property type="match status" value="1"/>
</dbReference>
<protein>
    <submittedName>
        <fullName evidence="2">Transglutaminase domain-containing protein</fullName>
    </submittedName>
</protein>
<dbReference type="InterPro" id="IPR038765">
    <property type="entry name" value="Papain-like_cys_pep_sf"/>
</dbReference>
<keyword evidence="3" id="KW-1185">Reference proteome</keyword>
<dbReference type="Pfam" id="PF01841">
    <property type="entry name" value="Transglut_core"/>
    <property type="match status" value="1"/>
</dbReference>
<dbReference type="Proteomes" id="UP001431693">
    <property type="component" value="Unassembled WGS sequence"/>
</dbReference>
<dbReference type="PANTHER" id="PTHR46333">
    <property type="entry name" value="CYTOKINESIS PROTEIN 3"/>
    <property type="match status" value="1"/>
</dbReference>
<reference evidence="2" key="1">
    <citation type="submission" date="2023-05" db="EMBL/GenBank/DDBJ databases">
        <title>[olsenella] sp. nov., isolated from a pig farm feces dump.</title>
        <authorList>
            <person name="Chang Y.-H."/>
        </authorList>
    </citation>
    <scope>NUCLEOTIDE SEQUENCE</scope>
    <source>
        <strain evidence="2">YH-ols2217</strain>
    </source>
</reference>
<gene>
    <name evidence="2" type="ORF">QJ043_06360</name>
</gene>
<comment type="caution">
    <text evidence="2">The sequence shown here is derived from an EMBL/GenBank/DDBJ whole genome shotgun (WGS) entry which is preliminary data.</text>
</comment>
<proteinExistence type="predicted"/>
<sequence length="396" mass="41706">MAILLAAAAAVVAYLRPDLPVPAPSFSEGAPAAVQHAASETDTRFDPEFRPAYAALSSDGQAAYRQLVNAILTDQARVDLDVELGEAEVQAVVTAIRADQPELFWLGDGQVWSRDGVVESVEFTFTATGDELARQRAELDERAEAITAGLAGRPVAEQEQAVLEAIAGAVTYDPTAPDAGQTAYNALVQGRAVCGGYARAFQLLMNQLGVPCYYVSGQGEGGAENSSGDWGSHAWNLVKTDQGWYAVDPTWMQADLFGSAGLSYRWFNGTEAGFSATHRRGSESAPLPGTASAEYPLEEALGATGPVLTLESAGFSVEGTVSTVPEYTDLVVRSVSEGRTRAVFVATGDLASRLADARQTAANAAAQRLGRGLSLKAQAIQYDDGTLLVVEDYSAE</sequence>
<dbReference type="RefSeq" id="WP_283722774.1">
    <property type="nucleotide sequence ID" value="NZ_JASJEX010000003.1"/>
</dbReference>
<organism evidence="2 3">
    <name type="scientific">Kribbibacterium absianum</name>
    <dbReference type="NCBI Taxonomy" id="3044210"/>
    <lineage>
        <taxon>Bacteria</taxon>
        <taxon>Bacillati</taxon>
        <taxon>Actinomycetota</taxon>
        <taxon>Coriobacteriia</taxon>
        <taxon>Coriobacteriales</taxon>
        <taxon>Kribbibacteriaceae</taxon>
        <taxon>Kribbibacterium</taxon>
    </lineage>
</organism>
<evidence type="ECO:0000313" key="3">
    <source>
        <dbReference type="Proteomes" id="UP001431693"/>
    </source>
</evidence>
<accession>A0ABT6ZLL3</accession>
<dbReference type="Gene3D" id="3.10.620.30">
    <property type="match status" value="1"/>
</dbReference>